<sequence length="295" mass="32067">MNLHSCPIAWSKREEQGLERWLDQGNNQPAKKMTREKQTVPSTFSHGGGGHLIDCGMKQGMGYDFDNFGGQDGWSESICIWRGLISPSNIHTADPSSDRRDVFTSFKVIVLESNSQESVQDVVTLQTPSEPIPLEGLQQIILARNDNDTYKLATGYQHYEVQSVGDSLLSNAAPGGALSSSPAGKLVVDLTPAQNEETMDAAPHKFSHKSANPTQPPVVTGSQTDLRKLGGSRKNKQPPQSKKGGVGSRKGNSQQTDLIKDFFRDLEDAHPSVDRKADDPKPNSPSVKGAGRFSQ</sequence>
<keyword evidence="3" id="KW-1185">Reference proteome</keyword>
<accession>A0AAV9CIJ6</accession>
<evidence type="ECO:0000313" key="2">
    <source>
        <dbReference type="EMBL" id="KAK1288831.1"/>
    </source>
</evidence>
<reference evidence="2" key="1">
    <citation type="journal article" date="2023" name="Nat. Commun.">
        <title>Diploid and tetraploid genomes of Acorus and the evolution of monocots.</title>
        <authorList>
            <person name="Ma L."/>
            <person name="Liu K.W."/>
            <person name="Li Z."/>
            <person name="Hsiao Y.Y."/>
            <person name="Qi Y."/>
            <person name="Fu T."/>
            <person name="Tang G.D."/>
            <person name="Zhang D."/>
            <person name="Sun W.H."/>
            <person name="Liu D.K."/>
            <person name="Li Y."/>
            <person name="Chen G.Z."/>
            <person name="Liu X.D."/>
            <person name="Liao X.Y."/>
            <person name="Jiang Y.T."/>
            <person name="Yu X."/>
            <person name="Hao Y."/>
            <person name="Huang J."/>
            <person name="Zhao X.W."/>
            <person name="Ke S."/>
            <person name="Chen Y.Y."/>
            <person name="Wu W.L."/>
            <person name="Hsu J.L."/>
            <person name="Lin Y.F."/>
            <person name="Huang M.D."/>
            <person name="Li C.Y."/>
            <person name="Huang L."/>
            <person name="Wang Z.W."/>
            <person name="Zhao X."/>
            <person name="Zhong W.Y."/>
            <person name="Peng D.H."/>
            <person name="Ahmad S."/>
            <person name="Lan S."/>
            <person name="Zhang J.S."/>
            <person name="Tsai W.C."/>
            <person name="Van de Peer Y."/>
            <person name="Liu Z.J."/>
        </authorList>
    </citation>
    <scope>NUCLEOTIDE SEQUENCE</scope>
    <source>
        <strain evidence="2">CP</strain>
    </source>
</reference>
<dbReference type="EMBL" id="JAUJYO010000019">
    <property type="protein sequence ID" value="KAK1288831.1"/>
    <property type="molecule type" value="Genomic_DNA"/>
</dbReference>
<feature type="region of interest" description="Disordered" evidence="1">
    <location>
        <begin position="25"/>
        <end position="45"/>
    </location>
</feature>
<evidence type="ECO:0000256" key="1">
    <source>
        <dbReference type="SAM" id="MobiDB-lite"/>
    </source>
</evidence>
<dbReference type="AlphaFoldDB" id="A0AAV9CIJ6"/>
<reference evidence="2" key="2">
    <citation type="submission" date="2023-06" db="EMBL/GenBank/DDBJ databases">
        <authorList>
            <person name="Ma L."/>
            <person name="Liu K.-W."/>
            <person name="Li Z."/>
            <person name="Hsiao Y.-Y."/>
            <person name="Qi Y."/>
            <person name="Fu T."/>
            <person name="Tang G."/>
            <person name="Zhang D."/>
            <person name="Sun W.-H."/>
            <person name="Liu D.-K."/>
            <person name="Li Y."/>
            <person name="Chen G.-Z."/>
            <person name="Liu X.-D."/>
            <person name="Liao X.-Y."/>
            <person name="Jiang Y.-T."/>
            <person name="Yu X."/>
            <person name="Hao Y."/>
            <person name="Huang J."/>
            <person name="Zhao X.-W."/>
            <person name="Ke S."/>
            <person name="Chen Y.-Y."/>
            <person name="Wu W.-L."/>
            <person name="Hsu J.-L."/>
            <person name="Lin Y.-F."/>
            <person name="Huang M.-D."/>
            <person name="Li C.-Y."/>
            <person name="Huang L."/>
            <person name="Wang Z.-W."/>
            <person name="Zhao X."/>
            <person name="Zhong W.-Y."/>
            <person name="Peng D.-H."/>
            <person name="Ahmad S."/>
            <person name="Lan S."/>
            <person name="Zhang J.-S."/>
            <person name="Tsai W.-C."/>
            <person name="Van De Peer Y."/>
            <person name="Liu Z.-J."/>
        </authorList>
    </citation>
    <scope>NUCLEOTIDE SEQUENCE</scope>
    <source>
        <strain evidence="2">CP</strain>
        <tissue evidence="2">Leaves</tissue>
    </source>
</reference>
<organism evidence="2 3">
    <name type="scientific">Acorus calamus</name>
    <name type="common">Sweet flag</name>
    <dbReference type="NCBI Taxonomy" id="4465"/>
    <lineage>
        <taxon>Eukaryota</taxon>
        <taxon>Viridiplantae</taxon>
        <taxon>Streptophyta</taxon>
        <taxon>Embryophyta</taxon>
        <taxon>Tracheophyta</taxon>
        <taxon>Spermatophyta</taxon>
        <taxon>Magnoliopsida</taxon>
        <taxon>Liliopsida</taxon>
        <taxon>Acoraceae</taxon>
        <taxon>Acorus</taxon>
    </lineage>
</organism>
<evidence type="ECO:0000313" key="3">
    <source>
        <dbReference type="Proteomes" id="UP001180020"/>
    </source>
</evidence>
<dbReference type="Proteomes" id="UP001180020">
    <property type="component" value="Unassembled WGS sequence"/>
</dbReference>
<protein>
    <submittedName>
        <fullName evidence="2">Uncharacterized protein</fullName>
    </submittedName>
</protein>
<feature type="compositionally biased region" description="Basic and acidic residues" evidence="1">
    <location>
        <begin position="258"/>
        <end position="281"/>
    </location>
</feature>
<feature type="region of interest" description="Disordered" evidence="1">
    <location>
        <begin position="200"/>
        <end position="295"/>
    </location>
</feature>
<comment type="caution">
    <text evidence="2">The sequence shown here is derived from an EMBL/GenBank/DDBJ whole genome shotgun (WGS) entry which is preliminary data.</text>
</comment>
<name>A0AAV9CIJ6_ACOCL</name>
<gene>
    <name evidence="2" type="ORF">QJS10_CPB19g00694</name>
</gene>
<proteinExistence type="predicted"/>